<protein>
    <submittedName>
        <fullName evidence="7">His-Xaa-Ser system radical SAM maturase HxsB</fullName>
    </submittedName>
</protein>
<dbReference type="GO" id="GO:0051536">
    <property type="term" value="F:iron-sulfur cluster binding"/>
    <property type="evidence" value="ECO:0007669"/>
    <property type="project" value="UniProtKB-KW"/>
</dbReference>
<reference evidence="7" key="1">
    <citation type="journal article" date="2021" name="PeerJ">
        <title>Extensive microbial diversity within the chicken gut microbiome revealed by metagenomics and culture.</title>
        <authorList>
            <person name="Gilroy R."/>
            <person name="Ravi A."/>
            <person name="Getino M."/>
            <person name="Pursley I."/>
            <person name="Horton D.L."/>
            <person name="Alikhan N.F."/>
            <person name="Baker D."/>
            <person name="Gharbi K."/>
            <person name="Hall N."/>
            <person name="Watson M."/>
            <person name="Adriaenssens E.M."/>
            <person name="Foster-Nyarko E."/>
            <person name="Jarju S."/>
            <person name="Secka A."/>
            <person name="Antonio M."/>
            <person name="Oren A."/>
            <person name="Chaudhuri R.R."/>
            <person name="La Ragione R."/>
            <person name="Hildebrand F."/>
            <person name="Pallen M.J."/>
        </authorList>
    </citation>
    <scope>NUCLEOTIDE SEQUENCE</scope>
    <source>
        <strain evidence="7">CHK191-13928</strain>
    </source>
</reference>
<dbReference type="EMBL" id="DXEM01000001">
    <property type="protein sequence ID" value="HIX66526.1"/>
    <property type="molecule type" value="Genomic_DNA"/>
</dbReference>
<name>A0A9D1WTF7_9FIRM</name>
<evidence type="ECO:0000256" key="1">
    <source>
        <dbReference type="ARBA" id="ARBA00022691"/>
    </source>
</evidence>
<dbReference type="SFLD" id="SFLDG01386">
    <property type="entry name" value="main_SPASM_domain-containing"/>
    <property type="match status" value="1"/>
</dbReference>
<dbReference type="CDD" id="cd01335">
    <property type="entry name" value="Radical_SAM"/>
    <property type="match status" value="1"/>
</dbReference>
<keyword evidence="3" id="KW-0408">Iron</keyword>
<evidence type="ECO:0000313" key="7">
    <source>
        <dbReference type="EMBL" id="HIX66526.1"/>
    </source>
</evidence>
<dbReference type="SFLD" id="SFLDS00029">
    <property type="entry name" value="Radical_SAM"/>
    <property type="match status" value="1"/>
</dbReference>
<dbReference type="InterPro" id="IPR007197">
    <property type="entry name" value="rSAM"/>
</dbReference>
<dbReference type="NCBIfam" id="TIGR03978">
    <property type="entry name" value="rSAM_paired_1"/>
    <property type="match status" value="1"/>
</dbReference>
<dbReference type="PANTHER" id="PTHR43273">
    <property type="entry name" value="ANAEROBIC SULFATASE-MATURATING ENZYME HOMOLOG ASLB-RELATED"/>
    <property type="match status" value="1"/>
</dbReference>
<dbReference type="Proteomes" id="UP000886721">
    <property type="component" value="Unassembled WGS sequence"/>
</dbReference>
<evidence type="ECO:0000313" key="8">
    <source>
        <dbReference type="Proteomes" id="UP000886721"/>
    </source>
</evidence>
<keyword evidence="1" id="KW-0949">S-adenosyl-L-methionine</keyword>
<keyword evidence="2" id="KW-0479">Metal-binding</keyword>
<dbReference type="GO" id="GO:0016491">
    <property type="term" value="F:oxidoreductase activity"/>
    <property type="evidence" value="ECO:0007669"/>
    <property type="project" value="InterPro"/>
</dbReference>
<dbReference type="InterPro" id="IPR023867">
    <property type="entry name" value="Sulphatase_maturase_rSAM"/>
</dbReference>
<evidence type="ECO:0000256" key="3">
    <source>
        <dbReference type="ARBA" id="ARBA00023004"/>
    </source>
</evidence>
<dbReference type="SFLD" id="SFLDG01072">
    <property type="entry name" value="dehydrogenase_like"/>
    <property type="match status" value="1"/>
</dbReference>
<feature type="domain" description="Radical SAM core" evidence="6">
    <location>
        <begin position="78"/>
        <end position="308"/>
    </location>
</feature>
<accession>A0A9D1WTF7</accession>
<dbReference type="Gene3D" id="3.20.20.70">
    <property type="entry name" value="Aldolase class I"/>
    <property type="match status" value="1"/>
</dbReference>
<evidence type="ECO:0000259" key="6">
    <source>
        <dbReference type="PROSITE" id="PS51918"/>
    </source>
</evidence>
<dbReference type="SFLD" id="SFLDG01384">
    <property type="entry name" value="thioether_bond_formation_requi"/>
    <property type="match status" value="1"/>
</dbReference>
<comment type="similarity">
    <text evidence="5">Belongs to the radical SAM superfamily. Anaerobic sulfatase-maturating enzyme family.</text>
</comment>
<proteinExistence type="inferred from homology"/>
<sequence length="463" mass="53623">MKVNYFNFKKNQEGYLITNEQGRYYFLSSKEFENFVKEDFAAIDPGILEDLKERYFIYDSNEAVFVEKAMEAYRDNKQYIFHGTCLHIFVLTNACNMCCVYCQAQDSSQEIKGIMNEETARQAVEIALQSPEQNLTFEFQGGEPLINFDMIRFIVEYSFKRRNDKEIQYSLVTNTILLTDEMIQFFKQYHISVSTSLDGHQELHDHNRPLRTGEGTFQMVEKNVKRLQKAGLSVGAIQTTTKQSLKNPGEIIKTYLKMGFDHLFIRPLTPLGYAKEHWNEIGYDAEEFIDFYGKILKMIVEYNKHGIRVAEGHARIFLRKILAGYSDNYMELRSPCGAAIGQLAYYYDGNIYTCDEGRMVAEMGDSMFCLGNVKNVSYDELMDHRICKVTCQASVLETLPSCCDCAYHPYCGVCPVINYASDQNIYERQINSYRCKIYKGMLDTIFQMILTDPEVLKIFGSWV</sequence>
<dbReference type="InterPro" id="IPR024023">
    <property type="entry name" value="rSAM_paired_HxsB"/>
</dbReference>
<dbReference type="GO" id="GO:0046872">
    <property type="term" value="F:metal ion binding"/>
    <property type="evidence" value="ECO:0007669"/>
    <property type="project" value="UniProtKB-KW"/>
</dbReference>
<gene>
    <name evidence="7" type="primary">hxsB</name>
    <name evidence="7" type="ORF">H9735_00195</name>
</gene>
<evidence type="ECO:0000256" key="4">
    <source>
        <dbReference type="ARBA" id="ARBA00023014"/>
    </source>
</evidence>
<evidence type="ECO:0000256" key="5">
    <source>
        <dbReference type="ARBA" id="ARBA00023601"/>
    </source>
</evidence>
<dbReference type="SFLD" id="SFLDG01067">
    <property type="entry name" value="SPASM/twitch_domain_containing"/>
    <property type="match status" value="1"/>
</dbReference>
<keyword evidence="4" id="KW-0411">Iron-sulfur</keyword>
<dbReference type="PROSITE" id="PS51918">
    <property type="entry name" value="RADICAL_SAM"/>
    <property type="match status" value="1"/>
</dbReference>
<dbReference type="InterPro" id="IPR058240">
    <property type="entry name" value="rSAM_sf"/>
</dbReference>
<evidence type="ECO:0000256" key="2">
    <source>
        <dbReference type="ARBA" id="ARBA00022723"/>
    </source>
</evidence>
<reference evidence="7" key="2">
    <citation type="submission" date="2021-04" db="EMBL/GenBank/DDBJ databases">
        <authorList>
            <person name="Gilroy R."/>
        </authorList>
    </citation>
    <scope>NUCLEOTIDE SEQUENCE</scope>
    <source>
        <strain evidence="7">CHK191-13928</strain>
    </source>
</reference>
<organism evidence="7 8">
    <name type="scientific">Candidatus Anaerostipes excrementavium</name>
    <dbReference type="NCBI Taxonomy" id="2838463"/>
    <lineage>
        <taxon>Bacteria</taxon>
        <taxon>Bacillati</taxon>
        <taxon>Bacillota</taxon>
        <taxon>Clostridia</taxon>
        <taxon>Lachnospirales</taxon>
        <taxon>Lachnospiraceae</taxon>
        <taxon>Anaerostipes</taxon>
    </lineage>
</organism>
<dbReference type="PANTHER" id="PTHR43273:SF3">
    <property type="entry name" value="ANAEROBIC SULFATASE-MATURATING ENZYME HOMOLOG ASLB-RELATED"/>
    <property type="match status" value="1"/>
</dbReference>
<dbReference type="Pfam" id="PF04055">
    <property type="entry name" value="Radical_SAM"/>
    <property type="match status" value="1"/>
</dbReference>
<comment type="caution">
    <text evidence="7">The sequence shown here is derived from an EMBL/GenBank/DDBJ whole genome shotgun (WGS) entry which is preliminary data.</text>
</comment>
<dbReference type="SUPFAM" id="SSF102114">
    <property type="entry name" value="Radical SAM enzymes"/>
    <property type="match status" value="1"/>
</dbReference>
<dbReference type="InterPro" id="IPR013785">
    <property type="entry name" value="Aldolase_TIM"/>
</dbReference>
<dbReference type="AlphaFoldDB" id="A0A9D1WTF7"/>